<evidence type="ECO:0000313" key="1">
    <source>
        <dbReference type="EMBL" id="EQD25871.1"/>
    </source>
</evidence>
<reference evidence="1" key="1">
    <citation type="submission" date="2013-08" db="EMBL/GenBank/DDBJ databases">
        <authorList>
            <person name="Mendez C."/>
            <person name="Richter M."/>
            <person name="Ferrer M."/>
            <person name="Sanchez J."/>
        </authorList>
    </citation>
    <scope>NUCLEOTIDE SEQUENCE</scope>
</reference>
<gene>
    <name evidence="1" type="ORF">B2A_15906</name>
</gene>
<protein>
    <submittedName>
        <fullName evidence="1">Rhodopirellula transposase family protein</fullName>
    </submittedName>
</protein>
<dbReference type="EMBL" id="AUZZ01011561">
    <property type="protein sequence ID" value="EQD25871.1"/>
    <property type="molecule type" value="Genomic_DNA"/>
</dbReference>
<dbReference type="Pfam" id="PF07592">
    <property type="entry name" value="DDE_Tnp_ISAZ013"/>
    <property type="match status" value="1"/>
</dbReference>
<dbReference type="AlphaFoldDB" id="T0XSP8"/>
<sequence length="394" mass="44779">MARIRDKENLVKATGEKYLRVSGSFDELSRRLWAANESISMGYGGVEVVSSAIGISKPTIEKGIKEIQENNYPRGRTRREGGGRKELSHKDPGIIQKLRELIEPSVSGDPQSSLLWVSRSIRRLSEEMSNMGYAVSHTKVRSLLLDLGFRLKGNRKNVEGKSHPDRNEQFQHISDTATAFMERNDPVISVDAKKKELIGNFKNNGKVDEVNVYDFLSDAEGKAIPYGVYDIKANEGWVNIGIDHDTAEFAVESIRRWWNLLGKKRYPDAERLMIAADGGGSNGSRVRLWKIELQKFADESHLDITVCHFPPGMSKWNKIEHRMFSYITMNWRGKPLRSYETIIELIGNTRTKNGLKISADIDAGIYEIGREVSDEELEKIALVRDTFHGEWNYM</sequence>
<reference evidence="1" key="2">
    <citation type="journal article" date="2014" name="ISME J.">
        <title>Microbial stratification in low pH oxic and suboxic macroscopic growths along an acid mine drainage.</title>
        <authorList>
            <person name="Mendez-Garcia C."/>
            <person name="Mesa V."/>
            <person name="Sprenger R.R."/>
            <person name="Richter M."/>
            <person name="Diez M.S."/>
            <person name="Solano J."/>
            <person name="Bargiela R."/>
            <person name="Golyshina O.V."/>
            <person name="Manteca A."/>
            <person name="Ramos J.L."/>
            <person name="Gallego J.R."/>
            <person name="Llorente I."/>
            <person name="Martins Dos Santos V.A."/>
            <person name="Jensen O.N."/>
            <person name="Pelaez A.I."/>
            <person name="Sanchez J."/>
            <person name="Ferrer M."/>
        </authorList>
    </citation>
    <scope>NUCLEOTIDE SEQUENCE</scope>
</reference>
<comment type="caution">
    <text evidence="1">The sequence shown here is derived from an EMBL/GenBank/DDBJ whole genome shotgun (WGS) entry which is preliminary data.</text>
</comment>
<name>T0XSP8_9ZZZZ</name>
<accession>T0XSP8</accession>
<dbReference type="InterPro" id="IPR011518">
    <property type="entry name" value="Transposase_36"/>
</dbReference>
<organism evidence="1">
    <name type="scientific">mine drainage metagenome</name>
    <dbReference type="NCBI Taxonomy" id="410659"/>
    <lineage>
        <taxon>unclassified sequences</taxon>
        <taxon>metagenomes</taxon>
        <taxon>ecological metagenomes</taxon>
    </lineage>
</organism>
<feature type="non-terminal residue" evidence="1">
    <location>
        <position position="394"/>
    </location>
</feature>
<proteinExistence type="predicted"/>
<dbReference type="NCBIfam" id="NF033519">
    <property type="entry name" value="transpos_ISAzo13"/>
    <property type="match status" value="1"/>
</dbReference>